<sequence length="208" mass="22514">MLNTTASPPPISASYSRSTPSPVCGNAMIRMAEITLWLTNIDRWVLKLRAISTARVSESITAAPMPMGPAPNTASTTVPAPIPNATPMIISTASSARTRLVIHKHTAAAIGAKKGSRWSSTSWARYQARPAATVVCAIGHKVRRRRRARSGIVGSSRHDSVPSKRGRRLRSGRRDCHGHRGTRLGTATNAKPRRFPGRDVIEASVRIR</sequence>
<organism evidence="2 3">
    <name type="scientific">Mycobacterium avium subsp. hominissuis</name>
    <dbReference type="NCBI Taxonomy" id="439334"/>
    <lineage>
        <taxon>Bacteria</taxon>
        <taxon>Bacillati</taxon>
        <taxon>Actinomycetota</taxon>
        <taxon>Actinomycetes</taxon>
        <taxon>Mycobacteriales</taxon>
        <taxon>Mycobacteriaceae</taxon>
        <taxon>Mycobacterium</taxon>
        <taxon>Mycobacterium avium complex (MAC)</taxon>
    </lineage>
</organism>
<protein>
    <submittedName>
        <fullName evidence="2">Uncharacterized protein</fullName>
    </submittedName>
</protein>
<feature type="compositionally biased region" description="Basic residues" evidence="1">
    <location>
        <begin position="164"/>
        <end position="182"/>
    </location>
</feature>
<evidence type="ECO:0000313" key="3">
    <source>
        <dbReference type="Proteomes" id="UP000327362"/>
    </source>
</evidence>
<feature type="region of interest" description="Disordered" evidence="1">
    <location>
        <begin position="1"/>
        <end position="20"/>
    </location>
</feature>
<feature type="region of interest" description="Disordered" evidence="1">
    <location>
        <begin position="148"/>
        <end position="190"/>
    </location>
</feature>
<evidence type="ECO:0000313" key="2">
    <source>
        <dbReference type="EMBL" id="BBN50448.1"/>
    </source>
</evidence>
<reference evidence="2 3" key="1">
    <citation type="submission" date="2019-09" db="EMBL/GenBank/DDBJ databases">
        <title>Complete genome sequence of Mycobacterium avium subsp. hominissuis strain JP-H-1.</title>
        <authorList>
            <person name="Kinoshita Y."/>
            <person name="Niwa H."/>
            <person name="Uchida-Fujii E."/>
            <person name="Nukada T."/>
        </authorList>
    </citation>
    <scope>NUCLEOTIDE SEQUENCE [LARGE SCALE GENOMIC DNA]</scope>
    <source>
        <strain evidence="2 3">JP-H-1</strain>
    </source>
</reference>
<accession>A0AAI8X543</accession>
<gene>
    <name evidence="2" type="ORF">JPH1_49230</name>
</gene>
<name>A0AAI8X543_MYCAV</name>
<proteinExistence type="predicted"/>
<dbReference type="AlphaFoldDB" id="A0AAI8X543"/>
<evidence type="ECO:0000256" key="1">
    <source>
        <dbReference type="SAM" id="MobiDB-lite"/>
    </source>
</evidence>
<dbReference type="Proteomes" id="UP000327362">
    <property type="component" value="Chromosome"/>
</dbReference>
<dbReference type="EMBL" id="AP020326">
    <property type="protein sequence ID" value="BBN50448.1"/>
    <property type="molecule type" value="Genomic_DNA"/>
</dbReference>